<dbReference type="SUPFAM" id="SSF48150">
    <property type="entry name" value="DNA-glycosylase"/>
    <property type="match status" value="1"/>
</dbReference>
<feature type="region of interest" description="Disordered" evidence="10">
    <location>
        <begin position="252"/>
        <end position="322"/>
    </location>
</feature>
<dbReference type="InterPro" id="IPR011257">
    <property type="entry name" value="DNA_glycosylase"/>
</dbReference>
<protein>
    <submittedName>
        <fullName evidence="13 14">Protein ROS1-like</fullName>
    </submittedName>
</protein>
<dbReference type="Gene3D" id="1.10.1670.10">
    <property type="entry name" value="Helix-hairpin-Helix base-excision DNA repair enzymes (C-terminal)"/>
    <property type="match status" value="1"/>
</dbReference>
<dbReference type="Pfam" id="PF15628">
    <property type="entry name" value="RRM_DME"/>
    <property type="match status" value="1"/>
</dbReference>
<feature type="region of interest" description="Disordered" evidence="10">
    <location>
        <begin position="360"/>
        <end position="399"/>
    </location>
</feature>
<dbReference type="Proteomes" id="UP000087171">
    <property type="component" value="Chromosome Ca6"/>
</dbReference>
<dbReference type="OrthoDB" id="5607at2759"/>
<evidence type="ECO:0000256" key="7">
    <source>
        <dbReference type="ARBA" id="ARBA00023014"/>
    </source>
</evidence>
<feature type="compositionally biased region" description="Basic and acidic residues" evidence="10">
    <location>
        <begin position="1710"/>
        <end position="1720"/>
    </location>
</feature>
<evidence type="ECO:0000259" key="11">
    <source>
        <dbReference type="SMART" id="SM00478"/>
    </source>
</evidence>
<dbReference type="InterPro" id="IPR044811">
    <property type="entry name" value="DME/ROS1"/>
</dbReference>
<name>A0A1S3EBA0_CICAR</name>
<keyword evidence="12" id="KW-1185">Reference proteome</keyword>
<keyword evidence="8" id="KW-0238">DNA-binding</keyword>
<evidence type="ECO:0000256" key="6">
    <source>
        <dbReference type="ARBA" id="ARBA00023004"/>
    </source>
</evidence>
<reference evidence="13 14" key="2">
    <citation type="submission" date="2025-04" db="UniProtKB">
        <authorList>
            <consortium name="RefSeq"/>
        </authorList>
    </citation>
    <scope>IDENTIFICATION</scope>
    <source>
        <tissue evidence="13 14">Etiolated seedlings</tissue>
    </source>
</reference>
<evidence type="ECO:0000313" key="14">
    <source>
        <dbReference type="RefSeq" id="XP_012573105.1"/>
    </source>
</evidence>
<keyword evidence="6" id="KW-0408">Iron</keyword>
<dbReference type="GO" id="GO:0006284">
    <property type="term" value="P:base-excision repair"/>
    <property type="evidence" value="ECO:0007669"/>
    <property type="project" value="InterPro"/>
</dbReference>
<sequence length="1736" mass="196823">MEFGETDKEKLNSQTPWIPTTPFKPIVQRPLPIYTPGERKQLGFHFNGEIACFESSAGGGDINRSSHSWSESAAATSNIAHDNGRTRVQISFDNIPSSSNSFAELMAQAEAPPTYSNTTYGFSENQFVPDEWNSQFNQNYAFLGHQNLCQEQPFINFIHDNYQDPQGSSYLDYYSKTNSQVVLPPENSIAEKDRQVVETQMSTEERGQREEENNAPATMCNKIYDPVIDFTAISTPCKENHNYNKEIHHAIDLNELPQTRPKRKKHRPKVIKEGKPKRTKKPTTPKPDQSKENSNDKRKYARKKELNTTKKEMTGECTKPSMPEFAKKTCRRSLNYDILEQPRAGHFTCKENATTCFGGEIGKEDAQSSPNESNSSNRNLLSTEPQEVGSKRKQSGTIEQADNNNVNLIGAQYNLLQAYQSNYWVQFPNVQKKKRSEKGKFSNTSNISSMTSTKDVQLATCFEENTRSHPVASTSNGWTSAFEYETARLLTMLKDTERDTYDKSQSLEYSLSSRMTIPTKKRSRVTTRIHDCASLTTIRNLDAKLTNTANLGGFDRQAFEDAERPQTGIDALVAEMHASLTKKKRSKKRSTPITSAYSCINEMQHHPSFHNSLDVAIGERWKNMHTVVDALTQQFRHLNIHIEARELALWGQNALVPYNQKNKKHKGLVHGNGTIIPFEGLFDPIKKQRPRPKVDLDEETNRVWKLLLLDINSHGIDGTDEDKAKWWENERNVFRGRAESFIARMHLVQGDRRFSQWKGSVVDSVVGVFLTQNVSDHLSSSAFMSLAARFPLKSSSKYDTCHEESESLIVNTPQVQIVEPEENEKLEEKILNQHVHELSSMTKDIIDHSEERETVDSNSIDSCVTTGSLNSLKDESNCKPSEPDQRYIMEHSTTEFVSRTIGGAQENSCHGGVRNELNTLFSSHCSIITSQLSGDFSIDQNLKKIGSFSDSNTRAEDQLSTTEYIFNNRTSFSKPLAMVSSTQLHEVNSQISNPTENLRDSYGQYVAMSHDNLEENLEKSSVTQSSLEAIMTQCNGYNLKMTPNSGVLEINCYNPVNIEASSSGSSKNKNENNKSSSSLMESESQAAIAHSHSMLSLVDLQQNCDHRQHKVSHISEQSQDIMQKSRELDFGDHNYAMRNGNSELDSAHVKLRGKERGKEKKVDYNWDSLRKQAQAKSGKREKTESTMDSLDWDAVRRANVHEIADAIKERGMNNMLAERIQSFLNLLVEKHRAIDLQWLRDVPPDQAKEFLLSIRGLGLKSVECVRLLTLHHLAFPVDTNVGRIAVRLGWVPLQPLPESLQLHLLELYPVLESIQKYLWPRLCKLDQRTLYELHYQLITFGKVFCTKSKPNCNACPMRGECRHFASAFASARLALPGPEQKNIVITTGNSAPDQNPSVIINQFPLPLPENTNQVEELQQTVVIRQFETKSEINCCQPIIEEPTTPELECSQVSENDIEDAFYEESNEIPTIKLDIEEFTMNVQNYMQENMELQEGEMSKALVALDQDTACIPTPKLKNVSRLRTEHFVYELPDSHRLLEGWDMREPDDPGKYLLAIWTPGETANSIEPPERKCSAQNYGQLCNEEECFSCNSLREANSQIVRGTILIPCRTAMRGSFPLNGTYFQVNEVFADHDSSLNPISVPRSWIWNLNRRTVHFGTSIPTIFKGLSTQEIQQCFWRGYVCVRGFDRQTRAPRPLKARLHFPASKLAKNKETTKKDSKVANSQGLNLKSNAEQP</sequence>
<comment type="similarity">
    <text evidence="3">Belongs to the DNA glycosylase family. DEMETER subfamily.</text>
</comment>
<dbReference type="GO" id="GO:0051539">
    <property type="term" value="F:4 iron, 4 sulfur cluster binding"/>
    <property type="evidence" value="ECO:0007669"/>
    <property type="project" value="UniProtKB-KW"/>
</dbReference>
<dbReference type="GO" id="GO:0005634">
    <property type="term" value="C:nucleus"/>
    <property type="evidence" value="ECO:0007669"/>
    <property type="project" value="UniProtKB-SubCell"/>
</dbReference>
<dbReference type="RefSeq" id="XP_004507056.1">
    <property type="nucleotide sequence ID" value="XM_004506999.3"/>
</dbReference>
<dbReference type="GO" id="GO:0035514">
    <property type="term" value="F:DNA demethylase activity"/>
    <property type="evidence" value="ECO:0007669"/>
    <property type="project" value="InterPro"/>
</dbReference>
<dbReference type="GeneID" id="101505160"/>
<dbReference type="SMART" id="SM00478">
    <property type="entry name" value="ENDO3c"/>
    <property type="match status" value="1"/>
</dbReference>
<dbReference type="GO" id="GO:0003677">
    <property type="term" value="F:DNA binding"/>
    <property type="evidence" value="ECO:0007669"/>
    <property type="project" value="UniProtKB-KW"/>
</dbReference>
<dbReference type="GO" id="GO:0019104">
    <property type="term" value="F:DNA N-glycosylase activity"/>
    <property type="evidence" value="ECO:0007669"/>
    <property type="project" value="InterPro"/>
</dbReference>
<evidence type="ECO:0000313" key="13">
    <source>
        <dbReference type="RefSeq" id="XP_004507056.1"/>
    </source>
</evidence>
<evidence type="ECO:0000256" key="4">
    <source>
        <dbReference type="ARBA" id="ARBA00022485"/>
    </source>
</evidence>
<dbReference type="PaxDb" id="3827-XP_004507056.1"/>
<dbReference type="InterPro" id="IPR003265">
    <property type="entry name" value="HhH-GPD_domain"/>
</dbReference>
<keyword evidence="9" id="KW-0539">Nucleus</keyword>
<dbReference type="PANTHER" id="PTHR46213">
    <property type="entry name" value="TRANSCRIPTIONAL ACTIVATOR DEMETER"/>
    <property type="match status" value="1"/>
</dbReference>
<dbReference type="RefSeq" id="XP_012573107.1">
    <property type="nucleotide sequence ID" value="XM_012717653.2"/>
</dbReference>
<evidence type="ECO:0000313" key="15">
    <source>
        <dbReference type="RefSeq" id="XP_012573106.1"/>
    </source>
</evidence>
<dbReference type="InterPro" id="IPR003651">
    <property type="entry name" value="Endonuclease3_FeS-loop_motif"/>
</dbReference>
<evidence type="ECO:0000256" key="1">
    <source>
        <dbReference type="ARBA" id="ARBA00001966"/>
    </source>
</evidence>
<dbReference type="FunFam" id="1.10.1670.10:FF:000004">
    <property type="entry name" value="DNA glycosylase/AP lyase ROS1"/>
    <property type="match status" value="1"/>
</dbReference>
<organism evidence="12 16">
    <name type="scientific">Cicer arietinum</name>
    <name type="common">Chickpea</name>
    <name type="synonym">Garbanzo</name>
    <dbReference type="NCBI Taxonomy" id="3827"/>
    <lineage>
        <taxon>Eukaryota</taxon>
        <taxon>Viridiplantae</taxon>
        <taxon>Streptophyta</taxon>
        <taxon>Embryophyta</taxon>
        <taxon>Tracheophyta</taxon>
        <taxon>Spermatophyta</taxon>
        <taxon>Magnoliopsida</taxon>
        <taxon>eudicotyledons</taxon>
        <taxon>Gunneridae</taxon>
        <taxon>Pentapetalae</taxon>
        <taxon>rosids</taxon>
        <taxon>fabids</taxon>
        <taxon>Fabales</taxon>
        <taxon>Fabaceae</taxon>
        <taxon>Papilionoideae</taxon>
        <taxon>50 kb inversion clade</taxon>
        <taxon>NPAAA clade</taxon>
        <taxon>Hologalegina</taxon>
        <taxon>IRL clade</taxon>
        <taxon>Cicereae</taxon>
        <taxon>Cicer</taxon>
    </lineage>
</organism>
<dbReference type="InterPro" id="IPR028924">
    <property type="entry name" value="Perm-CXXC"/>
</dbReference>
<evidence type="ECO:0000256" key="2">
    <source>
        <dbReference type="ARBA" id="ARBA00004123"/>
    </source>
</evidence>
<feature type="domain" description="HhH-GPD" evidence="11">
    <location>
        <begin position="1169"/>
        <end position="1343"/>
    </location>
</feature>
<dbReference type="GO" id="GO:0046872">
    <property type="term" value="F:metal ion binding"/>
    <property type="evidence" value="ECO:0007669"/>
    <property type="project" value="UniProtKB-KW"/>
</dbReference>
<dbReference type="GO" id="GO:0141166">
    <property type="term" value="P:chromosomal 5-methylcytosine DNA demethylation pathway"/>
    <property type="evidence" value="ECO:0007669"/>
    <property type="project" value="InterPro"/>
</dbReference>
<keyword evidence="4" id="KW-0004">4Fe-4S</keyword>
<feature type="compositionally biased region" description="Basic and acidic residues" evidence="10">
    <location>
        <begin position="288"/>
        <end position="314"/>
    </location>
</feature>
<evidence type="ECO:0000313" key="12">
    <source>
        <dbReference type="Proteomes" id="UP000087171"/>
    </source>
</evidence>
<feature type="compositionally biased region" description="Low complexity" evidence="10">
    <location>
        <begin position="368"/>
        <end position="382"/>
    </location>
</feature>
<feature type="region of interest" description="Disordered" evidence="10">
    <location>
        <begin position="1708"/>
        <end position="1736"/>
    </location>
</feature>
<reference evidence="12" key="1">
    <citation type="journal article" date="2013" name="Nat. Biotechnol.">
        <title>Draft genome sequence of chickpea (Cicer arietinum) provides a resource for trait improvement.</title>
        <authorList>
            <person name="Varshney R.K."/>
            <person name="Song C."/>
            <person name="Saxena R.K."/>
            <person name="Azam S."/>
            <person name="Yu S."/>
            <person name="Sharpe A.G."/>
            <person name="Cannon S."/>
            <person name="Baek J."/>
            <person name="Rosen B.D."/>
            <person name="Tar'an B."/>
            <person name="Millan T."/>
            <person name="Zhang X."/>
            <person name="Ramsay L.D."/>
            <person name="Iwata A."/>
            <person name="Wang Y."/>
            <person name="Nelson W."/>
            <person name="Farmer A.D."/>
            <person name="Gaur P.M."/>
            <person name="Soderlund C."/>
            <person name="Penmetsa R.V."/>
            <person name="Xu C."/>
            <person name="Bharti A.K."/>
            <person name="He W."/>
            <person name="Winter P."/>
            <person name="Zhao S."/>
            <person name="Hane J.K."/>
            <person name="Carrasquilla-Garcia N."/>
            <person name="Condie J.A."/>
            <person name="Upadhyaya H.D."/>
            <person name="Luo M.C."/>
            <person name="Thudi M."/>
            <person name="Gowda C.L."/>
            <person name="Singh N.P."/>
            <person name="Lichtenzveig J."/>
            <person name="Gali K.K."/>
            <person name="Rubio J."/>
            <person name="Nadarajan N."/>
            <person name="Dolezel J."/>
            <person name="Bansal K.C."/>
            <person name="Xu X."/>
            <person name="Edwards D."/>
            <person name="Zhang G."/>
            <person name="Kahl G."/>
            <person name="Gil J."/>
            <person name="Singh K.B."/>
            <person name="Datta S.K."/>
            <person name="Jackson S.A."/>
            <person name="Wang J."/>
            <person name="Cook D.R."/>
        </authorList>
    </citation>
    <scope>NUCLEOTIDE SEQUENCE [LARGE SCALE GENOMIC DNA]</scope>
    <source>
        <strain evidence="12">cv. CDC Frontier</strain>
    </source>
</reference>
<dbReference type="KEGG" id="cam:101505160"/>
<dbReference type="CDD" id="cd00056">
    <property type="entry name" value="ENDO3c"/>
    <property type="match status" value="1"/>
</dbReference>
<feature type="compositionally biased region" description="Low complexity" evidence="10">
    <location>
        <begin position="1061"/>
        <end position="1084"/>
    </location>
</feature>
<feature type="region of interest" description="Disordered" evidence="10">
    <location>
        <begin position="1"/>
        <end position="22"/>
    </location>
</feature>
<feature type="region of interest" description="Disordered" evidence="10">
    <location>
        <begin position="1059"/>
        <end position="1088"/>
    </location>
</feature>
<comment type="subcellular location">
    <subcellularLocation>
        <location evidence="2">Nucleus</location>
    </subcellularLocation>
</comment>
<dbReference type="eggNOG" id="ENOG502QQKH">
    <property type="taxonomic scope" value="Eukaryota"/>
</dbReference>
<evidence type="ECO:0000313" key="16">
    <source>
        <dbReference type="RefSeq" id="XP_012573107.1"/>
    </source>
</evidence>
<feature type="compositionally biased region" description="Basic and acidic residues" evidence="10">
    <location>
        <begin position="1"/>
        <end position="11"/>
    </location>
</feature>
<dbReference type="RefSeq" id="XP_012573105.1">
    <property type="nucleotide sequence ID" value="XM_012717651.2"/>
</dbReference>
<accession>A0A1S3EBA0</accession>
<keyword evidence="5" id="KW-0479">Metal-binding</keyword>
<comment type="cofactor">
    <cofactor evidence="1">
        <name>[4Fe-4S] cluster</name>
        <dbReference type="ChEBI" id="CHEBI:49883"/>
    </cofactor>
</comment>
<dbReference type="InterPro" id="IPR028925">
    <property type="entry name" value="RRM_DME"/>
</dbReference>
<proteinExistence type="inferred from homology"/>
<feature type="compositionally biased region" description="Polar residues" evidence="10">
    <location>
        <begin position="1721"/>
        <end position="1736"/>
    </location>
</feature>
<keyword evidence="7" id="KW-0411">Iron-sulfur</keyword>
<evidence type="ECO:0000256" key="3">
    <source>
        <dbReference type="ARBA" id="ARBA00005646"/>
    </source>
</evidence>
<evidence type="ECO:0000256" key="10">
    <source>
        <dbReference type="SAM" id="MobiDB-lite"/>
    </source>
</evidence>
<feature type="compositionally biased region" description="Basic residues" evidence="10">
    <location>
        <begin position="260"/>
        <end position="269"/>
    </location>
</feature>
<evidence type="ECO:0000256" key="9">
    <source>
        <dbReference type="ARBA" id="ARBA00023242"/>
    </source>
</evidence>
<evidence type="ECO:0000256" key="8">
    <source>
        <dbReference type="ARBA" id="ARBA00023125"/>
    </source>
</evidence>
<dbReference type="PANTHER" id="PTHR46213:SF13">
    <property type="entry name" value="DEMETER-LIKE PROTEIN 2-RELATED"/>
    <property type="match status" value="1"/>
</dbReference>
<dbReference type="SMART" id="SM00525">
    <property type="entry name" value="FES"/>
    <property type="match status" value="1"/>
</dbReference>
<dbReference type="GO" id="GO:0003906">
    <property type="term" value="F:DNA-(apurinic or apyrimidinic site) endonuclease activity"/>
    <property type="evidence" value="ECO:0007669"/>
    <property type="project" value="UniProtKB-ARBA"/>
</dbReference>
<dbReference type="Pfam" id="PF15629">
    <property type="entry name" value="Perm-CXXC"/>
    <property type="match status" value="1"/>
</dbReference>
<evidence type="ECO:0000256" key="5">
    <source>
        <dbReference type="ARBA" id="ARBA00022723"/>
    </source>
</evidence>
<dbReference type="RefSeq" id="XP_012573106.1">
    <property type="nucleotide sequence ID" value="XM_012717652.2"/>
</dbReference>
<gene>
    <name evidence="13 14 15 16" type="primary">LOC101505160</name>
</gene>
<dbReference type="InterPro" id="IPR023170">
    <property type="entry name" value="HhH_base_excis_C"/>
</dbReference>